<accession>A0A9W9WD19</accession>
<evidence type="ECO:0000256" key="1">
    <source>
        <dbReference type="SAM" id="MobiDB-lite"/>
    </source>
</evidence>
<evidence type="ECO:0000313" key="2">
    <source>
        <dbReference type="EMBL" id="KAJ5453236.1"/>
    </source>
</evidence>
<keyword evidence="3" id="KW-1185">Reference proteome</keyword>
<feature type="compositionally biased region" description="Pro residues" evidence="1">
    <location>
        <begin position="41"/>
        <end position="61"/>
    </location>
</feature>
<feature type="region of interest" description="Disordered" evidence="1">
    <location>
        <begin position="1"/>
        <end position="399"/>
    </location>
</feature>
<name>A0A9W9WD19_9EURO</name>
<dbReference type="AlphaFoldDB" id="A0A9W9WD19"/>
<organism evidence="2 3">
    <name type="scientific">Penicillium desertorum</name>
    <dbReference type="NCBI Taxonomy" id="1303715"/>
    <lineage>
        <taxon>Eukaryota</taxon>
        <taxon>Fungi</taxon>
        <taxon>Dikarya</taxon>
        <taxon>Ascomycota</taxon>
        <taxon>Pezizomycotina</taxon>
        <taxon>Eurotiomycetes</taxon>
        <taxon>Eurotiomycetidae</taxon>
        <taxon>Eurotiales</taxon>
        <taxon>Aspergillaceae</taxon>
        <taxon>Penicillium</taxon>
    </lineage>
</organism>
<dbReference type="OrthoDB" id="4377720at2759"/>
<feature type="compositionally biased region" description="Low complexity" evidence="1">
    <location>
        <begin position="134"/>
        <end position="146"/>
    </location>
</feature>
<feature type="compositionally biased region" description="Pro residues" evidence="1">
    <location>
        <begin position="382"/>
        <end position="391"/>
    </location>
</feature>
<evidence type="ECO:0000313" key="3">
    <source>
        <dbReference type="Proteomes" id="UP001147760"/>
    </source>
</evidence>
<reference evidence="2" key="2">
    <citation type="journal article" date="2023" name="IMA Fungus">
        <title>Comparative genomic study of the Penicillium genus elucidates a diverse pangenome and 15 lateral gene transfer events.</title>
        <authorList>
            <person name="Petersen C."/>
            <person name="Sorensen T."/>
            <person name="Nielsen M.R."/>
            <person name="Sondergaard T.E."/>
            <person name="Sorensen J.L."/>
            <person name="Fitzpatrick D.A."/>
            <person name="Frisvad J.C."/>
            <person name="Nielsen K.L."/>
        </authorList>
    </citation>
    <scope>NUCLEOTIDE SEQUENCE</scope>
    <source>
        <strain evidence="2">IBT 17660</strain>
    </source>
</reference>
<feature type="compositionally biased region" description="Pro residues" evidence="1">
    <location>
        <begin position="9"/>
        <end position="30"/>
    </location>
</feature>
<proteinExistence type="predicted"/>
<sequence length="399" mass="40773">MRPRANWPVCPPEPTAAPPITSPAPSPTPPCRGLALYGPPTKAPGPWPPREGGPLRPPPSPQAVRRTGESVKSPYPPPRRGGLFTDPPGGGGLLRSPPPPPSKAEGAPPCVHPGPRASRAGFASPPLHLPSTPPAGAANSPAAPTGAPRPPSQGREAPPAAPRPGLGEGGTAGGAWLRGDRRAGGVVPRGSPCQGPHRKIPRHAGIPHATQRSHSCGPSLPQPRTVGPGSLLHRLTDPIWGSFGHAFGAEPPEGPREGRPPSTLQPRPTTPDNDDAISPTPSRGPLHRPPLPGGEGAGSTVPSIKDPASPPAWKGCPLDPRSGAPRPSRRANWRITKGHHISPNPRGGEGLSTGHTGRGGMLYTIPPSNAPPPGRPGRLAPSTPPLRPPAKPSSELANP</sequence>
<comment type="caution">
    <text evidence="2">The sequence shown here is derived from an EMBL/GenBank/DDBJ whole genome shotgun (WGS) entry which is preliminary data.</text>
</comment>
<dbReference type="PRINTS" id="PR01217">
    <property type="entry name" value="PRICHEXTENSN"/>
</dbReference>
<feature type="compositionally biased region" description="Gly residues" evidence="1">
    <location>
        <begin position="347"/>
        <end position="360"/>
    </location>
</feature>
<reference evidence="2" key="1">
    <citation type="submission" date="2022-12" db="EMBL/GenBank/DDBJ databases">
        <authorList>
            <person name="Petersen C."/>
        </authorList>
    </citation>
    <scope>NUCLEOTIDE SEQUENCE</scope>
    <source>
        <strain evidence="2">IBT 17660</strain>
    </source>
</reference>
<protein>
    <submittedName>
        <fullName evidence="2">Uncharacterized protein</fullName>
    </submittedName>
</protein>
<gene>
    <name evidence="2" type="ORF">N7530_012957</name>
</gene>
<dbReference type="Proteomes" id="UP001147760">
    <property type="component" value="Unassembled WGS sequence"/>
</dbReference>
<dbReference type="EMBL" id="JAPWDO010000013">
    <property type="protein sequence ID" value="KAJ5453236.1"/>
    <property type="molecule type" value="Genomic_DNA"/>
</dbReference>
<feature type="compositionally biased region" description="Basic residues" evidence="1">
    <location>
        <begin position="327"/>
        <end position="340"/>
    </location>
</feature>
<feature type="compositionally biased region" description="Polar residues" evidence="1">
    <location>
        <begin position="262"/>
        <end position="271"/>
    </location>
</feature>